<dbReference type="Proteomes" id="UP001180616">
    <property type="component" value="Chromosome"/>
</dbReference>
<evidence type="ECO:0000313" key="1">
    <source>
        <dbReference type="EMBL" id="WMW64412.1"/>
    </source>
</evidence>
<organism evidence="1 2">
    <name type="scientific">Nitratidesulfovibrio liaohensis</name>
    <dbReference type="NCBI Taxonomy" id="2604158"/>
    <lineage>
        <taxon>Bacteria</taxon>
        <taxon>Pseudomonadati</taxon>
        <taxon>Thermodesulfobacteriota</taxon>
        <taxon>Desulfovibrionia</taxon>
        <taxon>Desulfovibrionales</taxon>
        <taxon>Desulfovibrionaceae</taxon>
        <taxon>Nitratidesulfovibrio</taxon>
    </lineage>
</organism>
<reference evidence="1" key="1">
    <citation type="submission" date="2023-09" db="EMBL/GenBank/DDBJ databases">
        <authorList>
            <consortium name="CW5 consortium"/>
            <person name="Lu C.-W."/>
        </authorList>
    </citation>
    <scope>NUCLEOTIDE SEQUENCE</scope>
    <source>
        <strain evidence="1">KPS</strain>
    </source>
</reference>
<name>A0ABY9QYI8_9BACT</name>
<protein>
    <submittedName>
        <fullName evidence="1">Uncharacterized protein</fullName>
    </submittedName>
</protein>
<accession>A0ABY9QYI8</accession>
<sequence>MAEKRNSCMAFCVKNGATSHKVELFASHQWQGAPAGRYRLRVNRRWMDGPDGAHLYLAPEQLGDTLLRLAGLLPERDDAAPALRRGTRVSVPNGRSIGPVPLRDVTHVMTEAPLRGFDGLWYVGVQIMGRGVVMVPAGDVQVK</sequence>
<proteinExistence type="predicted"/>
<dbReference type="RefSeq" id="WP_309540505.1">
    <property type="nucleotide sequence ID" value="NZ_CP133659.1"/>
</dbReference>
<gene>
    <name evidence="1" type="ORF">KPS_002424</name>
</gene>
<dbReference type="EMBL" id="CP133659">
    <property type="protein sequence ID" value="WMW64412.1"/>
    <property type="molecule type" value="Genomic_DNA"/>
</dbReference>
<evidence type="ECO:0000313" key="2">
    <source>
        <dbReference type="Proteomes" id="UP001180616"/>
    </source>
</evidence>
<keyword evidence="2" id="KW-1185">Reference proteome</keyword>